<accession>A0A918B638</accession>
<sequence>MPGGEAEGADEARSRVHPPQGPRGTARPYKSLNARAVKPADWLKVTCPRCGAAPGAPCTGVRTLKGASVSPKVPHQERP</sequence>
<dbReference type="InterPro" id="IPR056911">
    <property type="entry name" value="Phage_Znf_bind_put"/>
</dbReference>
<dbReference type="Pfam" id="PF24623">
    <property type="entry name" value="Phage_zn_bind_8"/>
    <property type="match status" value="1"/>
</dbReference>
<gene>
    <name evidence="3" type="ORF">GCM10010249_59740</name>
</gene>
<evidence type="ECO:0000313" key="3">
    <source>
        <dbReference type="EMBL" id="GGQ33184.1"/>
    </source>
</evidence>
<reference evidence="3" key="2">
    <citation type="submission" date="2020-09" db="EMBL/GenBank/DDBJ databases">
        <authorList>
            <person name="Sun Q."/>
            <person name="Ohkuma M."/>
        </authorList>
    </citation>
    <scope>NUCLEOTIDE SEQUENCE</scope>
    <source>
        <strain evidence="3">JCM 4335</strain>
    </source>
</reference>
<dbReference type="EMBL" id="BMSV01000020">
    <property type="protein sequence ID" value="GGQ33184.1"/>
    <property type="molecule type" value="Genomic_DNA"/>
</dbReference>
<reference evidence="3" key="1">
    <citation type="journal article" date="2014" name="Int. J. Syst. Evol. Microbiol.">
        <title>Complete genome sequence of Corynebacterium casei LMG S-19264T (=DSM 44701T), isolated from a smear-ripened cheese.</title>
        <authorList>
            <consortium name="US DOE Joint Genome Institute (JGI-PGF)"/>
            <person name="Walter F."/>
            <person name="Albersmeier A."/>
            <person name="Kalinowski J."/>
            <person name="Ruckert C."/>
        </authorList>
    </citation>
    <scope>NUCLEOTIDE SEQUENCE</scope>
    <source>
        <strain evidence="3">JCM 4335</strain>
    </source>
</reference>
<proteinExistence type="predicted"/>
<keyword evidence="4" id="KW-1185">Reference proteome</keyword>
<evidence type="ECO:0000259" key="2">
    <source>
        <dbReference type="Pfam" id="PF24623"/>
    </source>
</evidence>
<dbReference type="AlphaFoldDB" id="A0A918B638"/>
<name>A0A918B638_9ACTN</name>
<evidence type="ECO:0000256" key="1">
    <source>
        <dbReference type="SAM" id="MobiDB-lite"/>
    </source>
</evidence>
<feature type="domain" description="DNA-binding phage zinc finger" evidence="2">
    <location>
        <begin position="37"/>
        <end position="78"/>
    </location>
</feature>
<protein>
    <recommendedName>
        <fullName evidence="2">DNA-binding phage zinc finger domain-containing protein</fullName>
    </recommendedName>
</protein>
<evidence type="ECO:0000313" key="4">
    <source>
        <dbReference type="Proteomes" id="UP000654123"/>
    </source>
</evidence>
<comment type="caution">
    <text evidence="3">The sequence shown here is derived from an EMBL/GenBank/DDBJ whole genome shotgun (WGS) entry which is preliminary data.</text>
</comment>
<feature type="region of interest" description="Disordered" evidence="1">
    <location>
        <begin position="56"/>
        <end position="79"/>
    </location>
</feature>
<dbReference type="Proteomes" id="UP000654123">
    <property type="component" value="Unassembled WGS sequence"/>
</dbReference>
<organism evidence="3 4">
    <name type="scientific">Streptomyces roseolilacinus</name>
    <dbReference type="NCBI Taxonomy" id="66904"/>
    <lineage>
        <taxon>Bacteria</taxon>
        <taxon>Bacillati</taxon>
        <taxon>Actinomycetota</taxon>
        <taxon>Actinomycetes</taxon>
        <taxon>Kitasatosporales</taxon>
        <taxon>Streptomycetaceae</taxon>
        <taxon>Streptomyces</taxon>
    </lineage>
</organism>
<feature type="region of interest" description="Disordered" evidence="1">
    <location>
        <begin position="1"/>
        <end position="32"/>
    </location>
</feature>